<gene>
    <name evidence="3" type="ORF">CRM22_010939</name>
</gene>
<feature type="compositionally biased region" description="Polar residues" evidence="1">
    <location>
        <begin position="285"/>
        <end position="294"/>
    </location>
</feature>
<dbReference type="GO" id="GO:0007094">
    <property type="term" value="P:mitotic spindle assembly checkpoint signaling"/>
    <property type="evidence" value="ECO:0007669"/>
    <property type="project" value="InterPro"/>
</dbReference>
<dbReference type="GO" id="GO:0051754">
    <property type="term" value="P:meiotic sister chromatid cohesion, centromeric"/>
    <property type="evidence" value="ECO:0007669"/>
    <property type="project" value="TreeGrafter"/>
</dbReference>
<sequence>MELDTESFEWELSKENVTQLRGGRSVTLLNKVLSSQNSHEFQLRRLQLRQHFELKIASMPQSFAKLRLYSRYLRWIEQTYPSVRRSPDLENVLYRCVRDSGQLPSVHNDDDFVDVWIRLTDYCDQPTELFELLFRQGIGTMCAKFYKTWAELLESRHQVARAAAVYAHGLRAGAQPLFVLEDRAELFITRYQAECTVQNLDRLTADILTLPPAQTDSRIRSGEVSARQALAALQLTDTDTSSVKVPVIRTSDRWHPDQKGLGSANNVLNQTPSLQSHPRLVPHSNPDQDGSSVATLLHTLPPLSRSTTSAPSGASTRPFGPPTEWQKENLPKPGPWINEKCKMLLEGWLPNTSLHLSQPSTQSWHFYAEPEQGNGSDSTPSARFPEKPSNTTDGKPTAVKRKGLMALHSSSGEMTGPTLKLSTFHTIFGNEQSHGAVTSSVSTSGDDACCEAVQLLNLPSLPPGRLPKDAIFSIPLDLIYGGAEEICWEMHRAMRLGSFWPSFKSETQNGTSEDWDEEEQQILQEIESITEQQEEGIGSKLFQSEQANIGPNRISLIKALETIALR</sequence>
<feature type="compositionally biased region" description="Polar residues" evidence="1">
    <location>
        <begin position="304"/>
        <end position="315"/>
    </location>
</feature>
<feature type="domain" description="BUB1 N-terminal" evidence="2">
    <location>
        <begin position="52"/>
        <end position="217"/>
    </location>
</feature>
<feature type="region of interest" description="Disordered" evidence="1">
    <location>
        <begin position="367"/>
        <end position="398"/>
    </location>
</feature>
<dbReference type="InterPro" id="IPR013212">
    <property type="entry name" value="Mad3/Bub1_I"/>
</dbReference>
<dbReference type="PROSITE" id="PS51489">
    <property type="entry name" value="BUB1_N"/>
    <property type="match status" value="1"/>
</dbReference>
<dbReference type="InterPro" id="IPR015661">
    <property type="entry name" value="Bub1/Mad3"/>
</dbReference>
<accession>A0A4V3SAH2</accession>
<proteinExistence type="predicted"/>
<protein>
    <recommendedName>
        <fullName evidence="2">BUB1 N-terminal domain-containing protein</fullName>
    </recommendedName>
</protein>
<dbReference type="GO" id="GO:0004672">
    <property type="term" value="F:protein kinase activity"/>
    <property type="evidence" value="ECO:0007669"/>
    <property type="project" value="TreeGrafter"/>
</dbReference>
<reference evidence="3 4" key="1">
    <citation type="journal article" date="2019" name="BMC Genomics">
        <title>New insights from Opisthorchis felineus genome: update on genomics of the epidemiologically important liver flukes.</title>
        <authorList>
            <person name="Ershov N.I."/>
            <person name="Mordvinov V.A."/>
            <person name="Prokhortchouk E.B."/>
            <person name="Pakharukova M.Y."/>
            <person name="Gunbin K.V."/>
            <person name="Ustyantsev K."/>
            <person name="Genaev M.A."/>
            <person name="Blinov A.G."/>
            <person name="Mazur A."/>
            <person name="Boulygina E."/>
            <person name="Tsygankova S."/>
            <person name="Khrameeva E."/>
            <person name="Chekanov N."/>
            <person name="Fan G."/>
            <person name="Xiao A."/>
            <person name="Zhang H."/>
            <person name="Xu X."/>
            <person name="Yang H."/>
            <person name="Solovyev V."/>
            <person name="Lee S.M."/>
            <person name="Liu X."/>
            <person name="Afonnikov D.A."/>
            <person name="Skryabin K.G."/>
        </authorList>
    </citation>
    <scope>NUCLEOTIDE SEQUENCE [LARGE SCALE GENOMIC DNA]</scope>
    <source>
        <strain evidence="3">AK-0245</strain>
        <tissue evidence="3">Whole organism</tissue>
    </source>
</reference>
<feature type="compositionally biased region" description="Polar residues" evidence="1">
    <location>
        <begin position="263"/>
        <end position="276"/>
    </location>
</feature>
<dbReference type="PANTHER" id="PTHR14030:SF4">
    <property type="entry name" value="BUB1 KINASE, ISOFORM A-RELATED"/>
    <property type="match status" value="1"/>
</dbReference>
<dbReference type="EMBL" id="SJOL01011346">
    <property type="protein sequence ID" value="TGZ48804.1"/>
    <property type="molecule type" value="Genomic_DNA"/>
</dbReference>
<dbReference type="SMART" id="SM00777">
    <property type="entry name" value="Mad3_BUB1_I"/>
    <property type="match status" value="1"/>
</dbReference>
<dbReference type="GO" id="GO:0005634">
    <property type="term" value="C:nucleus"/>
    <property type="evidence" value="ECO:0007669"/>
    <property type="project" value="TreeGrafter"/>
</dbReference>
<evidence type="ECO:0000313" key="4">
    <source>
        <dbReference type="Proteomes" id="UP000308267"/>
    </source>
</evidence>
<evidence type="ECO:0000259" key="2">
    <source>
        <dbReference type="PROSITE" id="PS51489"/>
    </source>
</evidence>
<feature type="region of interest" description="Disordered" evidence="1">
    <location>
        <begin position="250"/>
        <end position="333"/>
    </location>
</feature>
<dbReference type="PANTHER" id="PTHR14030">
    <property type="entry name" value="MITOTIC CHECKPOINT SERINE/THREONINE-PROTEIN KINASE BUB1"/>
    <property type="match status" value="1"/>
</dbReference>
<dbReference type="STRING" id="147828.A0A4V3SAH2"/>
<evidence type="ECO:0000313" key="3">
    <source>
        <dbReference type="EMBL" id="TGZ48804.1"/>
    </source>
</evidence>
<dbReference type="OrthoDB" id="248495at2759"/>
<dbReference type="Proteomes" id="UP000308267">
    <property type="component" value="Unassembled WGS sequence"/>
</dbReference>
<name>A0A4V3SAH2_OPIFE</name>
<evidence type="ECO:0000256" key="1">
    <source>
        <dbReference type="SAM" id="MobiDB-lite"/>
    </source>
</evidence>
<keyword evidence="4" id="KW-1185">Reference proteome</keyword>
<organism evidence="3 4">
    <name type="scientific">Opisthorchis felineus</name>
    <dbReference type="NCBI Taxonomy" id="147828"/>
    <lineage>
        <taxon>Eukaryota</taxon>
        <taxon>Metazoa</taxon>
        <taxon>Spiralia</taxon>
        <taxon>Lophotrochozoa</taxon>
        <taxon>Platyhelminthes</taxon>
        <taxon>Trematoda</taxon>
        <taxon>Digenea</taxon>
        <taxon>Opisthorchiida</taxon>
        <taxon>Opisthorchiata</taxon>
        <taxon>Opisthorchiidae</taxon>
        <taxon>Opisthorchis</taxon>
    </lineage>
</organism>
<dbReference type="Gene3D" id="1.25.40.430">
    <property type="match status" value="1"/>
</dbReference>
<dbReference type="AlphaFoldDB" id="A0A4V3SAH2"/>
<comment type="caution">
    <text evidence="3">The sequence shown here is derived from an EMBL/GenBank/DDBJ whole genome shotgun (WGS) entry which is preliminary data.</text>
</comment>
<dbReference type="Pfam" id="PF08311">
    <property type="entry name" value="Mad3_BUB1_I"/>
    <property type="match status" value="1"/>
</dbReference>
<dbReference type="GO" id="GO:0032991">
    <property type="term" value="C:protein-containing complex"/>
    <property type="evidence" value="ECO:0007669"/>
    <property type="project" value="UniProtKB-ARBA"/>
</dbReference>